<sequence length="605" mass="69661">MVRPILVVLALLACLISFAQQNNVQLKKIDSIHQLAIAQDSTKAAPLFKNADELINSLNTKKNEQINLHLYYQLISAVRNGQNKKGDSIFQLIQTTVSPSDTLLLESLNYRANHFRRQNDLKNTLATYTRLMSLAEKREDPYWLGKAHFYMSFYYSDVNNDGQTLHFRKKALNYYDSVSNTEAQKAMVWYAMAPIYASRGQIDSAITAVQRSLELDRTGLLNRHGSRLYNRLALMHFHSRNVDSAQYYLTKYINASKHTPDSTFIYKAYGNKAMFAARSGNRADALKYLDTATTYFTSDIENRDLFNVRQFYYNKITVHSGPNKEIMPIVAQMDSIIGKKYENKVHVEIDELKASFKREANLEQNETNLKKSQTLLITISSILLLGIALVFLIFRNKRQRLQLEKLEIEQRLLRGQMNPHFVFNSLASLNTFIDNEPDKAKEYLNKFSHLLRGTLELTSESFVSINEEINLIKNYLDIQQLAKPTLFEYNLVRDIINNNIMIPPFLIQPFVENCVKHGFSDMIENGRITITLKEKNQFLNIQIEDNGIGIGNSVNRANKSYSQDIVEKRLKGLERLTNRKAQLSISNKQNEKGTLVVMKIPYLES</sequence>
<keyword evidence="2" id="KW-0812">Transmembrane</keyword>
<dbReference type="EMBL" id="JAABOQ010000002">
    <property type="protein sequence ID" value="NER16782.1"/>
    <property type="molecule type" value="Genomic_DNA"/>
</dbReference>
<evidence type="ECO:0000313" key="5">
    <source>
        <dbReference type="EMBL" id="NER16782.1"/>
    </source>
</evidence>
<dbReference type="InterPro" id="IPR050640">
    <property type="entry name" value="Bact_2-comp_sensor_kinase"/>
</dbReference>
<reference evidence="5 6" key="1">
    <citation type="submission" date="2020-01" db="EMBL/GenBank/DDBJ databases">
        <title>Spongiivirga citrea KCTC 32990T.</title>
        <authorList>
            <person name="Wang G."/>
        </authorList>
    </citation>
    <scope>NUCLEOTIDE SEQUENCE [LARGE SCALE GENOMIC DNA]</scope>
    <source>
        <strain evidence="5 6">KCTC 32990</strain>
    </source>
</reference>
<keyword evidence="2" id="KW-0472">Membrane</keyword>
<evidence type="ECO:0000256" key="1">
    <source>
        <dbReference type="PROSITE-ProRule" id="PRU00339"/>
    </source>
</evidence>
<accession>A0A6M0CH23</accession>
<feature type="domain" description="Signal transduction histidine kinase internal region" evidence="4">
    <location>
        <begin position="409"/>
        <end position="481"/>
    </location>
</feature>
<dbReference type="Gene3D" id="3.30.565.10">
    <property type="entry name" value="Histidine kinase-like ATPase, C-terminal domain"/>
    <property type="match status" value="1"/>
</dbReference>
<dbReference type="AlphaFoldDB" id="A0A6M0CH23"/>
<keyword evidence="6" id="KW-1185">Reference proteome</keyword>
<feature type="repeat" description="TPR" evidence="1">
    <location>
        <begin position="186"/>
        <end position="219"/>
    </location>
</feature>
<name>A0A6M0CH23_9FLAO</name>
<dbReference type="SUPFAM" id="SSF48452">
    <property type="entry name" value="TPR-like"/>
    <property type="match status" value="1"/>
</dbReference>
<dbReference type="Proteomes" id="UP000474296">
    <property type="component" value="Unassembled WGS sequence"/>
</dbReference>
<dbReference type="InterPro" id="IPR010559">
    <property type="entry name" value="Sig_transdc_His_kin_internal"/>
</dbReference>
<dbReference type="InterPro" id="IPR011990">
    <property type="entry name" value="TPR-like_helical_dom_sf"/>
</dbReference>
<keyword evidence="3" id="KW-0732">Signal</keyword>
<dbReference type="SMART" id="SM00028">
    <property type="entry name" value="TPR"/>
    <property type="match status" value="4"/>
</dbReference>
<organism evidence="5 6">
    <name type="scientific">Spongiivirga citrea</name>
    <dbReference type="NCBI Taxonomy" id="1481457"/>
    <lineage>
        <taxon>Bacteria</taxon>
        <taxon>Pseudomonadati</taxon>
        <taxon>Bacteroidota</taxon>
        <taxon>Flavobacteriia</taxon>
        <taxon>Flavobacteriales</taxon>
        <taxon>Flavobacteriaceae</taxon>
        <taxon>Spongiivirga</taxon>
    </lineage>
</organism>
<evidence type="ECO:0000256" key="2">
    <source>
        <dbReference type="SAM" id="Phobius"/>
    </source>
</evidence>
<dbReference type="Pfam" id="PF06580">
    <property type="entry name" value="His_kinase"/>
    <property type="match status" value="1"/>
</dbReference>
<keyword evidence="1" id="KW-0802">TPR repeat</keyword>
<proteinExistence type="predicted"/>
<evidence type="ECO:0000313" key="6">
    <source>
        <dbReference type="Proteomes" id="UP000474296"/>
    </source>
</evidence>
<dbReference type="InterPro" id="IPR019734">
    <property type="entry name" value="TPR_rpt"/>
</dbReference>
<evidence type="ECO:0000256" key="3">
    <source>
        <dbReference type="SAM" id="SignalP"/>
    </source>
</evidence>
<keyword evidence="2" id="KW-1133">Transmembrane helix</keyword>
<dbReference type="PROSITE" id="PS50005">
    <property type="entry name" value="TPR"/>
    <property type="match status" value="1"/>
</dbReference>
<dbReference type="PANTHER" id="PTHR34220">
    <property type="entry name" value="SENSOR HISTIDINE KINASE YPDA"/>
    <property type="match status" value="1"/>
</dbReference>
<dbReference type="InterPro" id="IPR036890">
    <property type="entry name" value="HATPase_C_sf"/>
</dbReference>
<feature type="transmembrane region" description="Helical" evidence="2">
    <location>
        <begin position="375"/>
        <end position="394"/>
    </location>
</feature>
<gene>
    <name evidence="5" type="ORF">GWK10_06145</name>
</gene>
<protein>
    <recommendedName>
        <fullName evidence="4">Signal transduction histidine kinase internal region domain-containing protein</fullName>
    </recommendedName>
</protein>
<evidence type="ECO:0000259" key="4">
    <source>
        <dbReference type="Pfam" id="PF06580"/>
    </source>
</evidence>
<dbReference type="GO" id="GO:0016020">
    <property type="term" value="C:membrane"/>
    <property type="evidence" value="ECO:0007669"/>
    <property type="project" value="InterPro"/>
</dbReference>
<feature type="signal peptide" evidence="3">
    <location>
        <begin position="1"/>
        <end position="19"/>
    </location>
</feature>
<dbReference type="SUPFAM" id="SSF55874">
    <property type="entry name" value="ATPase domain of HSP90 chaperone/DNA topoisomerase II/histidine kinase"/>
    <property type="match status" value="1"/>
</dbReference>
<dbReference type="GO" id="GO:0000155">
    <property type="term" value="F:phosphorelay sensor kinase activity"/>
    <property type="evidence" value="ECO:0007669"/>
    <property type="project" value="InterPro"/>
</dbReference>
<feature type="chain" id="PRO_5026695685" description="Signal transduction histidine kinase internal region domain-containing protein" evidence="3">
    <location>
        <begin position="20"/>
        <end position="605"/>
    </location>
</feature>
<dbReference type="RefSeq" id="WP_164030283.1">
    <property type="nucleotide sequence ID" value="NZ_JAABOQ010000002.1"/>
</dbReference>
<dbReference type="PANTHER" id="PTHR34220:SF7">
    <property type="entry name" value="SENSOR HISTIDINE KINASE YPDA"/>
    <property type="match status" value="1"/>
</dbReference>
<comment type="caution">
    <text evidence="5">The sequence shown here is derived from an EMBL/GenBank/DDBJ whole genome shotgun (WGS) entry which is preliminary data.</text>
</comment>
<dbReference type="Gene3D" id="1.25.40.10">
    <property type="entry name" value="Tetratricopeptide repeat domain"/>
    <property type="match status" value="1"/>
</dbReference>